<comment type="cofactor">
    <cofactor evidence="10 13">
        <name>a divalent metal cation</name>
        <dbReference type="ChEBI" id="CHEBI:60240"/>
    </cofactor>
    <text evidence="10 13">Binds 1 divalent metal cation per subunit.</text>
</comment>
<keyword evidence="13" id="KW-0862">Zinc</keyword>
<dbReference type="InterPro" id="IPR011060">
    <property type="entry name" value="RibuloseP-bd_barrel"/>
</dbReference>
<dbReference type="Proteomes" id="UP000775500">
    <property type="component" value="Unassembled WGS sequence"/>
</dbReference>
<dbReference type="HAMAP" id="MF_02227">
    <property type="entry name" value="RPE"/>
    <property type="match status" value="1"/>
</dbReference>
<dbReference type="GO" id="GO:0006098">
    <property type="term" value="P:pentose-phosphate shunt"/>
    <property type="evidence" value="ECO:0007669"/>
    <property type="project" value="UniProtKB-UniRule"/>
</dbReference>
<comment type="caution">
    <text evidence="15">The sequence shown here is derived from an EMBL/GenBank/DDBJ whole genome shotgun (WGS) entry which is preliminary data.</text>
</comment>
<evidence type="ECO:0000256" key="5">
    <source>
        <dbReference type="ARBA" id="ARBA00001954"/>
    </source>
</evidence>
<keyword evidence="13" id="KW-0464">Manganese</keyword>
<proteinExistence type="inferred from homology"/>
<gene>
    <name evidence="10 16" type="primary">rpe</name>
    <name evidence="16" type="ORF">H5982_05430</name>
    <name evidence="15" type="ORF">HNQ43_000110</name>
</gene>
<comment type="similarity">
    <text evidence="6 10 11">Belongs to the ribulose-phosphate 3-epimerase family.</text>
</comment>
<dbReference type="EMBL" id="JACHHD010000001">
    <property type="protein sequence ID" value="MBB5184077.1"/>
    <property type="molecule type" value="Genomic_DNA"/>
</dbReference>
<dbReference type="InterPro" id="IPR026019">
    <property type="entry name" value="Ribul_P_3_epim"/>
</dbReference>
<name>A0A7W8CYR4_9FIRM</name>
<evidence type="ECO:0000256" key="14">
    <source>
        <dbReference type="PIRSR" id="PIRSR001461-3"/>
    </source>
</evidence>
<dbReference type="AlphaFoldDB" id="A0A7W8CYR4"/>
<comment type="cofactor">
    <cofactor evidence="5">
        <name>Fe(2+)</name>
        <dbReference type="ChEBI" id="CHEBI:29033"/>
    </cofactor>
</comment>
<dbReference type="PROSITE" id="PS01085">
    <property type="entry name" value="RIBUL_P_3_EPIMER_1"/>
    <property type="match status" value="1"/>
</dbReference>
<feature type="binding site" evidence="14">
    <location>
        <position position="182"/>
    </location>
    <ligand>
        <name>substrate</name>
    </ligand>
</feature>
<evidence type="ECO:0000256" key="9">
    <source>
        <dbReference type="ARBA" id="ARBA00023235"/>
    </source>
</evidence>
<evidence type="ECO:0000256" key="2">
    <source>
        <dbReference type="ARBA" id="ARBA00001936"/>
    </source>
</evidence>
<dbReference type="FunFam" id="3.20.20.70:FF:000004">
    <property type="entry name" value="Ribulose-phosphate 3-epimerase"/>
    <property type="match status" value="1"/>
</dbReference>
<dbReference type="GO" id="GO:0004750">
    <property type="term" value="F:D-ribulose-phosphate 3-epimerase activity"/>
    <property type="evidence" value="ECO:0007669"/>
    <property type="project" value="UniProtKB-UniRule"/>
</dbReference>
<evidence type="ECO:0000256" key="11">
    <source>
        <dbReference type="PIRNR" id="PIRNR001461"/>
    </source>
</evidence>
<evidence type="ECO:0000256" key="13">
    <source>
        <dbReference type="PIRSR" id="PIRSR001461-2"/>
    </source>
</evidence>
<dbReference type="NCBIfam" id="NF004076">
    <property type="entry name" value="PRK05581.1-4"/>
    <property type="match status" value="1"/>
</dbReference>
<dbReference type="Pfam" id="PF00834">
    <property type="entry name" value="Ribul_P_3_epim"/>
    <property type="match status" value="1"/>
</dbReference>
<accession>A0A7W8CYR4</accession>
<evidence type="ECO:0000313" key="15">
    <source>
        <dbReference type="EMBL" id="MBB5184077.1"/>
    </source>
</evidence>
<dbReference type="Proteomes" id="UP000521313">
    <property type="component" value="Unassembled WGS sequence"/>
</dbReference>
<reference evidence="16" key="2">
    <citation type="submission" date="2020-08" db="EMBL/GenBank/DDBJ databases">
        <authorList>
            <person name="Cejkova D."/>
            <person name="Kubasova T."/>
            <person name="Jahodarova E."/>
            <person name="Rychlik I."/>
        </authorList>
    </citation>
    <scope>NUCLEOTIDE SEQUENCE</scope>
    <source>
        <strain evidence="16">An423</strain>
    </source>
</reference>
<protein>
    <recommendedName>
        <fullName evidence="7 10">Ribulose-phosphate 3-epimerase</fullName>
        <ecNumber evidence="7 10">5.1.3.1</ecNumber>
    </recommendedName>
</protein>
<dbReference type="GO" id="GO:0005737">
    <property type="term" value="C:cytoplasm"/>
    <property type="evidence" value="ECO:0007669"/>
    <property type="project" value="UniProtKB-ARBA"/>
</dbReference>
<feature type="binding site" evidence="10 13">
    <location>
        <position position="34"/>
    </location>
    <ligand>
        <name>a divalent metal cation</name>
        <dbReference type="ChEBI" id="CHEBI:60240"/>
    </ligand>
</feature>
<evidence type="ECO:0000256" key="3">
    <source>
        <dbReference type="ARBA" id="ARBA00001941"/>
    </source>
</evidence>
<comment type="pathway">
    <text evidence="10">Carbohydrate degradation.</text>
</comment>
<evidence type="ECO:0000256" key="6">
    <source>
        <dbReference type="ARBA" id="ARBA00009541"/>
    </source>
</evidence>
<dbReference type="PIRSF" id="PIRSF001461">
    <property type="entry name" value="RPE"/>
    <property type="match status" value="1"/>
</dbReference>
<keyword evidence="9 10" id="KW-0413">Isomerase</keyword>
<keyword evidence="10 11" id="KW-0119">Carbohydrate metabolism</keyword>
<evidence type="ECO:0000256" key="1">
    <source>
        <dbReference type="ARBA" id="ARBA00001782"/>
    </source>
</evidence>
<evidence type="ECO:0000256" key="7">
    <source>
        <dbReference type="ARBA" id="ARBA00013188"/>
    </source>
</evidence>
<evidence type="ECO:0000256" key="12">
    <source>
        <dbReference type="PIRSR" id="PIRSR001461-1"/>
    </source>
</evidence>
<dbReference type="EMBL" id="JACJLU010000005">
    <property type="protein sequence ID" value="MBM6831549.1"/>
    <property type="molecule type" value="Genomic_DNA"/>
</dbReference>
<evidence type="ECO:0000256" key="10">
    <source>
        <dbReference type="HAMAP-Rule" id="MF_02227"/>
    </source>
</evidence>
<dbReference type="NCBIfam" id="TIGR01163">
    <property type="entry name" value="rpe"/>
    <property type="match status" value="1"/>
</dbReference>
<keyword evidence="18" id="KW-1185">Reference proteome</keyword>
<reference evidence="16 18" key="3">
    <citation type="journal article" date="2021" name="Sci. Rep.">
        <title>The distribution of antibiotic resistance genes in chicken gut microbiota commensals.</title>
        <authorList>
            <person name="Juricova H."/>
            <person name="Matiasovicova J."/>
            <person name="Kubasova T."/>
            <person name="Cejkova D."/>
            <person name="Rychlik I."/>
        </authorList>
    </citation>
    <scope>NUCLEOTIDE SEQUENCE [LARGE SCALE GENOMIC DNA]</scope>
    <source>
        <strain evidence="16 18">An423</strain>
    </source>
</reference>
<dbReference type="CDD" id="cd00429">
    <property type="entry name" value="RPE"/>
    <property type="match status" value="1"/>
</dbReference>
<dbReference type="RefSeq" id="WP_183373794.1">
    <property type="nucleotide sequence ID" value="NZ_JACHHD010000001.1"/>
</dbReference>
<dbReference type="EC" id="5.1.3.1" evidence="7 10"/>
<keyword evidence="8 10" id="KW-0479">Metal-binding</keyword>
<feature type="binding site" evidence="10 14">
    <location>
        <position position="67"/>
    </location>
    <ligand>
        <name>substrate</name>
    </ligand>
</feature>
<feature type="binding site" evidence="10 14">
    <location>
        <begin position="147"/>
        <end position="150"/>
    </location>
    <ligand>
        <name>substrate</name>
    </ligand>
</feature>
<evidence type="ECO:0000256" key="4">
    <source>
        <dbReference type="ARBA" id="ARBA00001947"/>
    </source>
</evidence>
<feature type="active site" description="Proton donor" evidence="10 12">
    <location>
        <position position="180"/>
    </location>
</feature>
<evidence type="ECO:0000313" key="18">
    <source>
        <dbReference type="Proteomes" id="UP000775500"/>
    </source>
</evidence>
<dbReference type="InterPro" id="IPR000056">
    <property type="entry name" value="Ribul_P_3_epim-like"/>
</dbReference>
<feature type="binding site" evidence="10 14">
    <location>
        <begin position="202"/>
        <end position="203"/>
    </location>
    <ligand>
        <name>substrate</name>
    </ligand>
</feature>
<feature type="binding site" evidence="10 14">
    <location>
        <position position="9"/>
    </location>
    <ligand>
        <name>substrate</name>
    </ligand>
</feature>
<feature type="binding site" evidence="10 13">
    <location>
        <position position="180"/>
    </location>
    <ligand>
        <name>a divalent metal cation</name>
        <dbReference type="ChEBI" id="CHEBI:60240"/>
    </ligand>
</feature>
<dbReference type="Gene3D" id="3.20.20.70">
    <property type="entry name" value="Aldolase class I"/>
    <property type="match status" value="1"/>
</dbReference>
<dbReference type="SUPFAM" id="SSF51366">
    <property type="entry name" value="Ribulose-phoshate binding barrel"/>
    <property type="match status" value="1"/>
</dbReference>
<feature type="active site" description="Proton acceptor" evidence="10 12">
    <location>
        <position position="36"/>
    </location>
</feature>
<sequence length="219" mass="24668">MNERIIAPSILSLDYSDTKAQLEALNQSQAQWLHFDVMDGHFVPNITFGPDILKGFKKISHQLMDVHLMVSDPEMYAPIFIDAGAQCVTFHTEALDNDLNRIQTLLEQIRSKGCLCGFVVKPNTPIELFETLLDKVDLVLIMSVEPGFGGQSFMEEMLDKVRWLDQIRNEKQLSYRIEIDGGINGETFRKAVDAGCDTLVAGSYVFKGDIPEKVESLLR</sequence>
<dbReference type="GO" id="GO:0046872">
    <property type="term" value="F:metal ion binding"/>
    <property type="evidence" value="ECO:0007669"/>
    <property type="project" value="UniProtKB-UniRule"/>
</dbReference>
<comment type="cofactor">
    <cofactor evidence="4">
        <name>Zn(2+)</name>
        <dbReference type="ChEBI" id="CHEBI:29105"/>
    </cofactor>
</comment>
<dbReference type="PROSITE" id="PS01086">
    <property type="entry name" value="RIBUL_P_3_EPIMER_2"/>
    <property type="match status" value="1"/>
</dbReference>
<dbReference type="PANTHER" id="PTHR11749">
    <property type="entry name" value="RIBULOSE-5-PHOSPHATE-3-EPIMERASE"/>
    <property type="match status" value="1"/>
</dbReference>
<feature type="binding site" evidence="10 13">
    <location>
        <position position="36"/>
    </location>
    <ligand>
        <name>a divalent metal cation</name>
        <dbReference type="ChEBI" id="CHEBI:60240"/>
    </ligand>
</feature>
<evidence type="ECO:0000313" key="16">
    <source>
        <dbReference type="EMBL" id="MBM6831549.1"/>
    </source>
</evidence>
<comment type="catalytic activity">
    <reaction evidence="1 10 11">
        <text>D-ribulose 5-phosphate = D-xylulose 5-phosphate</text>
        <dbReference type="Rhea" id="RHEA:13677"/>
        <dbReference type="ChEBI" id="CHEBI:57737"/>
        <dbReference type="ChEBI" id="CHEBI:58121"/>
        <dbReference type="EC" id="5.1.3.1"/>
    </reaction>
</comment>
<comment type="cofactor">
    <cofactor evidence="2">
        <name>Mn(2+)</name>
        <dbReference type="ChEBI" id="CHEBI:29035"/>
    </cofactor>
</comment>
<organism evidence="15 17">
    <name type="scientific">Faecalicoccus acidiformans</name>
    <dbReference type="NCBI Taxonomy" id="915173"/>
    <lineage>
        <taxon>Bacteria</taxon>
        <taxon>Bacillati</taxon>
        <taxon>Bacillota</taxon>
        <taxon>Erysipelotrichia</taxon>
        <taxon>Erysipelotrichales</taxon>
        <taxon>Erysipelotrichaceae</taxon>
        <taxon>Faecalicoccus</taxon>
    </lineage>
</organism>
<comment type="cofactor">
    <cofactor evidence="3">
        <name>Co(2+)</name>
        <dbReference type="ChEBI" id="CHEBI:48828"/>
    </cofactor>
</comment>
<dbReference type="InterPro" id="IPR013785">
    <property type="entry name" value="Aldolase_TIM"/>
</dbReference>
<dbReference type="GO" id="GO:0019323">
    <property type="term" value="P:pentose catabolic process"/>
    <property type="evidence" value="ECO:0007669"/>
    <property type="project" value="UniProtKB-UniRule"/>
</dbReference>
<feature type="binding site" evidence="10 13">
    <location>
        <position position="67"/>
    </location>
    <ligand>
        <name>a divalent metal cation</name>
        <dbReference type="ChEBI" id="CHEBI:60240"/>
    </ligand>
</feature>
<feature type="binding site" evidence="10">
    <location>
        <begin position="180"/>
        <end position="182"/>
    </location>
    <ligand>
        <name>substrate</name>
    </ligand>
</feature>
<evidence type="ECO:0000313" key="17">
    <source>
        <dbReference type="Proteomes" id="UP000521313"/>
    </source>
</evidence>
<keyword evidence="13" id="KW-0170">Cobalt</keyword>
<reference evidence="15 17" key="1">
    <citation type="submission" date="2020-08" db="EMBL/GenBank/DDBJ databases">
        <title>Genomic Encyclopedia of Type Strains, Phase IV (KMG-IV): sequencing the most valuable type-strain genomes for metagenomic binning, comparative biology and taxonomic classification.</title>
        <authorList>
            <person name="Goeker M."/>
        </authorList>
    </citation>
    <scope>NUCLEOTIDE SEQUENCE [LARGE SCALE GENOMIC DNA]</scope>
    <source>
        <strain evidence="15 17">DSM 26963</strain>
    </source>
</reference>
<comment type="function">
    <text evidence="10">Catalyzes the reversible epimerization of D-ribulose 5-phosphate to D-xylulose 5-phosphate.</text>
</comment>
<evidence type="ECO:0000256" key="8">
    <source>
        <dbReference type="ARBA" id="ARBA00022723"/>
    </source>
</evidence>